<dbReference type="OrthoDB" id="1058301at2759"/>
<dbReference type="GO" id="GO:0046475">
    <property type="term" value="P:glycerophospholipid catabolic process"/>
    <property type="evidence" value="ECO:0007669"/>
    <property type="project" value="TreeGrafter"/>
</dbReference>
<dbReference type="InterPro" id="IPR017946">
    <property type="entry name" value="PLC-like_Pdiesterase_TIM-brl"/>
</dbReference>
<evidence type="ECO:0000256" key="1">
    <source>
        <dbReference type="ARBA" id="ARBA00022801"/>
    </source>
</evidence>
<reference evidence="3" key="1">
    <citation type="submission" date="2018-11" db="EMBL/GenBank/DDBJ databases">
        <authorList>
            <person name="Alioto T."/>
            <person name="Alioto T."/>
        </authorList>
    </citation>
    <scope>NUCLEOTIDE SEQUENCE</scope>
</reference>
<evidence type="ECO:0000259" key="2">
    <source>
        <dbReference type="PROSITE" id="PS51704"/>
    </source>
</evidence>
<dbReference type="PANTHER" id="PTHR22958:SF1">
    <property type="entry name" value="GLYCEROPHOSPHOCHOLINE PHOSPHODIESTERASE GPCPD1"/>
    <property type="match status" value="1"/>
</dbReference>
<comment type="caution">
    <text evidence="3">The sequence shown here is derived from an EMBL/GenBank/DDBJ whole genome shotgun (WGS) entry which is preliminary data.</text>
</comment>
<keyword evidence="1" id="KW-0378">Hydrolase</keyword>
<evidence type="ECO:0000313" key="3">
    <source>
        <dbReference type="EMBL" id="VDI53517.1"/>
    </source>
</evidence>
<dbReference type="PANTHER" id="PTHR22958">
    <property type="entry name" value="GLYCEROPHOSPHORYL DIESTER PHOSPHODIESTERASE"/>
    <property type="match status" value="1"/>
</dbReference>
<dbReference type="Gene3D" id="3.20.20.190">
    <property type="entry name" value="Phosphatidylinositol (PI) phosphodiesterase"/>
    <property type="match status" value="1"/>
</dbReference>
<name>A0A8B6FTN7_MYTGA</name>
<dbReference type="InterPro" id="IPR030395">
    <property type="entry name" value="GP_PDE_dom"/>
</dbReference>
<dbReference type="PROSITE" id="PS51704">
    <property type="entry name" value="GP_PDE"/>
    <property type="match status" value="1"/>
</dbReference>
<dbReference type="Proteomes" id="UP000596742">
    <property type="component" value="Unassembled WGS sequence"/>
</dbReference>
<proteinExistence type="predicted"/>
<protein>
    <recommendedName>
        <fullName evidence="2">GP-PDE domain-containing protein</fullName>
    </recommendedName>
</protein>
<sequence length="110" mass="12728">MTMEVSYQNYWKFERAALDIGHKGMGSSYKHKKSDAIRENTITSLQSAGSHGADFVEFDVMLSKDLIPVVYHDFHVLITYRKKKRNELENFKISVKDLSLADLQSMQVRI</sequence>
<organism evidence="3 4">
    <name type="scientific">Mytilus galloprovincialis</name>
    <name type="common">Mediterranean mussel</name>
    <dbReference type="NCBI Taxonomy" id="29158"/>
    <lineage>
        <taxon>Eukaryota</taxon>
        <taxon>Metazoa</taxon>
        <taxon>Spiralia</taxon>
        <taxon>Lophotrochozoa</taxon>
        <taxon>Mollusca</taxon>
        <taxon>Bivalvia</taxon>
        <taxon>Autobranchia</taxon>
        <taxon>Pteriomorphia</taxon>
        <taxon>Mytilida</taxon>
        <taxon>Mytiloidea</taxon>
        <taxon>Mytilidae</taxon>
        <taxon>Mytilinae</taxon>
        <taxon>Mytilus</taxon>
    </lineage>
</organism>
<feature type="domain" description="GP-PDE" evidence="2">
    <location>
        <begin position="17"/>
        <end position="110"/>
    </location>
</feature>
<keyword evidence="4" id="KW-1185">Reference proteome</keyword>
<dbReference type="EMBL" id="UYJE01007306">
    <property type="protein sequence ID" value="VDI53517.1"/>
    <property type="molecule type" value="Genomic_DNA"/>
</dbReference>
<gene>
    <name evidence="3" type="ORF">MGAL_10B051246</name>
</gene>
<dbReference type="SUPFAM" id="SSF51695">
    <property type="entry name" value="PLC-like phosphodiesterases"/>
    <property type="match status" value="1"/>
</dbReference>
<dbReference type="GO" id="GO:0047389">
    <property type="term" value="F:glycerophosphocholine phosphodiesterase activity"/>
    <property type="evidence" value="ECO:0007669"/>
    <property type="project" value="TreeGrafter"/>
</dbReference>
<dbReference type="AlphaFoldDB" id="A0A8B6FTN7"/>
<accession>A0A8B6FTN7</accession>
<dbReference type="InterPro" id="IPR051578">
    <property type="entry name" value="GDPD"/>
</dbReference>
<dbReference type="Pfam" id="PF03009">
    <property type="entry name" value="GDPD"/>
    <property type="match status" value="1"/>
</dbReference>
<evidence type="ECO:0000313" key="4">
    <source>
        <dbReference type="Proteomes" id="UP000596742"/>
    </source>
</evidence>